<evidence type="ECO:0000256" key="1">
    <source>
        <dbReference type="ARBA" id="ARBA00022723"/>
    </source>
</evidence>
<dbReference type="PROSITE" id="PS51485">
    <property type="entry name" value="PHYTOCYANIN"/>
    <property type="match status" value="1"/>
</dbReference>
<feature type="signal peptide" evidence="5">
    <location>
        <begin position="1"/>
        <end position="22"/>
    </location>
</feature>
<dbReference type="AlphaFoldDB" id="A0A8J5HWJ8"/>
<proteinExistence type="predicted"/>
<feature type="region of interest" description="Disordered" evidence="4">
    <location>
        <begin position="119"/>
        <end position="166"/>
    </location>
</feature>
<dbReference type="PANTHER" id="PTHR33021:SF499">
    <property type="entry name" value="OS12G0150500 PROTEIN"/>
    <property type="match status" value="1"/>
</dbReference>
<dbReference type="GO" id="GO:0046872">
    <property type="term" value="F:metal ion binding"/>
    <property type="evidence" value="ECO:0007669"/>
    <property type="project" value="UniProtKB-KW"/>
</dbReference>
<dbReference type="Pfam" id="PF02298">
    <property type="entry name" value="Cu_bind_like"/>
    <property type="match status" value="1"/>
</dbReference>
<dbReference type="FunFam" id="2.60.40.420:FF:000003">
    <property type="entry name" value="Blue copper"/>
    <property type="match status" value="1"/>
</dbReference>
<organism evidence="7 8">
    <name type="scientific">Zingiber officinale</name>
    <name type="common">Ginger</name>
    <name type="synonym">Amomum zingiber</name>
    <dbReference type="NCBI Taxonomy" id="94328"/>
    <lineage>
        <taxon>Eukaryota</taxon>
        <taxon>Viridiplantae</taxon>
        <taxon>Streptophyta</taxon>
        <taxon>Embryophyta</taxon>
        <taxon>Tracheophyta</taxon>
        <taxon>Spermatophyta</taxon>
        <taxon>Magnoliopsida</taxon>
        <taxon>Liliopsida</taxon>
        <taxon>Zingiberales</taxon>
        <taxon>Zingiberaceae</taxon>
        <taxon>Zingiber</taxon>
    </lineage>
</organism>
<keyword evidence="2" id="KW-0186">Copper</keyword>
<dbReference type="GO" id="GO:0005886">
    <property type="term" value="C:plasma membrane"/>
    <property type="evidence" value="ECO:0007669"/>
    <property type="project" value="TreeGrafter"/>
</dbReference>
<feature type="compositionally biased region" description="Low complexity" evidence="4">
    <location>
        <begin position="133"/>
        <end position="145"/>
    </location>
</feature>
<evidence type="ECO:0000256" key="5">
    <source>
        <dbReference type="SAM" id="SignalP"/>
    </source>
</evidence>
<keyword evidence="1" id="KW-0479">Metal-binding</keyword>
<name>A0A8J5HWJ8_ZINOF</name>
<sequence length="188" mass="19464">MAMLRALAAAMTVAAFFEMALCVNYNVAWDLSTNYTHWVSGKTFRIGDTLTFKYPPTTHDVVEVDSTGYSACNAGTSTASATGNTEIRLTATGKRYFICGIPTHCSQGMQLEIDVVHAMGETSPPSSSPPSPVSDSTSPAQAPASSTPPPSPLNVPSPPNEAVPGSITGEAKLTLGLGLATVMVALGL</sequence>
<evidence type="ECO:0000256" key="2">
    <source>
        <dbReference type="ARBA" id="ARBA00023008"/>
    </source>
</evidence>
<feature type="domain" description="Phytocyanin" evidence="6">
    <location>
        <begin position="23"/>
        <end position="117"/>
    </location>
</feature>
<dbReference type="OrthoDB" id="2012800at2759"/>
<dbReference type="InterPro" id="IPR003245">
    <property type="entry name" value="Phytocyanin_dom"/>
</dbReference>
<accession>A0A8J5HWJ8</accession>
<keyword evidence="3" id="KW-0325">Glycoprotein</keyword>
<dbReference type="InterPro" id="IPR039391">
    <property type="entry name" value="Phytocyanin-like"/>
</dbReference>
<dbReference type="EMBL" id="JACMSC010000002">
    <property type="protein sequence ID" value="KAG6531605.1"/>
    <property type="molecule type" value="Genomic_DNA"/>
</dbReference>
<feature type="chain" id="PRO_5035171482" description="Phytocyanin domain-containing protein" evidence="5">
    <location>
        <begin position="23"/>
        <end position="188"/>
    </location>
</feature>
<dbReference type="CDD" id="cd04216">
    <property type="entry name" value="Phytocyanin"/>
    <property type="match status" value="1"/>
</dbReference>
<evidence type="ECO:0000259" key="6">
    <source>
        <dbReference type="PROSITE" id="PS51485"/>
    </source>
</evidence>
<dbReference type="GO" id="GO:0009055">
    <property type="term" value="F:electron transfer activity"/>
    <property type="evidence" value="ECO:0007669"/>
    <property type="project" value="InterPro"/>
</dbReference>
<evidence type="ECO:0000256" key="4">
    <source>
        <dbReference type="SAM" id="MobiDB-lite"/>
    </source>
</evidence>
<evidence type="ECO:0000313" key="8">
    <source>
        <dbReference type="Proteomes" id="UP000734854"/>
    </source>
</evidence>
<comment type="caution">
    <text evidence="7">The sequence shown here is derived from an EMBL/GenBank/DDBJ whole genome shotgun (WGS) entry which is preliminary data.</text>
</comment>
<keyword evidence="8" id="KW-1185">Reference proteome</keyword>
<keyword evidence="5" id="KW-0732">Signal</keyword>
<dbReference type="InterPro" id="IPR028871">
    <property type="entry name" value="BlueCu_1_BS"/>
</dbReference>
<evidence type="ECO:0000313" key="7">
    <source>
        <dbReference type="EMBL" id="KAG6531605.1"/>
    </source>
</evidence>
<feature type="compositionally biased region" description="Pro residues" evidence="4">
    <location>
        <begin position="146"/>
        <end position="161"/>
    </location>
</feature>
<protein>
    <recommendedName>
        <fullName evidence="6">Phytocyanin domain-containing protein</fullName>
    </recommendedName>
</protein>
<dbReference type="Proteomes" id="UP000734854">
    <property type="component" value="Unassembled WGS sequence"/>
</dbReference>
<gene>
    <name evidence="7" type="ORF">ZIOFF_005420</name>
</gene>
<dbReference type="PANTHER" id="PTHR33021">
    <property type="entry name" value="BLUE COPPER PROTEIN"/>
    <property type="match status" value="1"/>
</dbReference>
<reference evidence="7 8" key="1">
    <citation type="submission" date="2020-08" db="EMBL/GenBank/DDBJ databases">
        <title>Plant Genome Project.</title>
        <authorList>
            <person name="Zhang R.-G."/>
        </authorList>
    </citation>
    <scope>NUCLEOTIDE SEQUENCE [LARGE SCALE GENOMIC DNA]</scope>
    <source>
        <tissue evidence="7">Rhizome</tissue>
    </source>
</reference>
<evidence type="ECO:0000256" key="3">
    <source>
        <dbReference type="ARBA" id="ARBA00023180"/>
    </source>
</evidence>
<dbReference type="PROSITE" id="PS00196">
    <property type="entry name" value="COPPER_BLUE"/>
    <property type="match status" value="1"/>
</dbReference>